<dbReference type="Pfam" id="PF01612">
    <property type="entry name" value="DNA_pol_A_exo1"/>
    <property type="match status" value="1"/>
</dbReference>
<proteinExistence type="predicted"/>
<evidence type="ECO:0000256" key="1">
    <source>
        <dbReference type="SAM" id="MobiDB-lite"/>
    </source>
</evidence>
<dbReference type="Proteomes" id="UP000494106">
    <property type="component" value="Unassembled WGS sequence"/>
</dbReference>
<dbReference type="Proteomes" id="UP000494256">
    <property type="component" value="Unassembled WGS sequence"/>
</dbReference>
<dbReference type="AlphaFoldDB" id="A0A8S0YLE5"/>
<dbReference type="EMBL" id="CADEBC010000587">
    <property type="protein sequence ID" value="CAB3256830.1"/>
    <property type="molecule type" value="Genomic_DNA"/>
</dbReference>
<protein>
    <recommendedName>
        <fullName evidence="2">3'-5' exonuclease domain-containing protein</fullName>
    </recommendedName>
</protein>
<gene>
    <name evidence="4" type="ORF">APLA_LOCUS15566</name>
    <name evidence="3" type="ORF">APLA_LOCUS84</name>
</gene>
<dbReference type="Gene3D" id="3.30.420.10">
    <property type="entry name" value="Ribonuclease H-like superfamily/Ribonuclease H"/>
    <property type="match status" value="1"/>
</dbReference>
<dbReference type="Pfam" id="PF23713">
    <property type="entry name" value="WHD_Egal"/>
    <property type="match status" value="3"/>
</dbReference>
<evidence type="ECO:0000313" key="6">
    <source>
        <dbReference type="Proteomes" id="UP000494256"/>
    </source>
</evidence>
<feature type="region of interest" description="Disordered" evidence="1">
    <location>
        <begin position="675"/>
        <end position="714"/>
    </location>
</feature>
<feature type="domain" description="3'-5' exonuclease" evidence="2">
    <location>
        <begin position="390"/>
        <end position="585"/>
    </location>
</feature>
<organism evidence="3 6">
    <name type="scientific">Arctia plantaginis</name>
    <name type="common">Wood tiger moth</name>
    <name type="synonym">Phalaena plantaginis</name>
    <dbReference type="NCBI Taxonomy" id="874455"/>
    <lineage>
        <taxon>Eukaryota</taxon>
        <taxon>Metazoa</taxon>
        <taxon>Ecdysozoa</taxon>
        <taxon>Arthropoda</taxon>
        <taxon>Hexapoda</taxon>
        <taxon>Insecta</taxon>
        <taxon>Pterygota</taxon>
        <taxon>Neoptera</taxon>
        <taxon>Endopterygota</taxon>
        <taxon>Lepidoptera</taxon>
        <taxon>Glossata</taxon>
        <taxon>Ditrysia</taxon>
        <taxon>Noctuoidea</taxon>
        <taxon>Erebidae</taxon>
        <taxon>Arctiinae</taxon>
        <taxon>Arctia</taxon>
    </lineage>
</organism>
<dbReference type="CDD" id="cd06148">
    <property type="entry name" value="Egl_like_exo"/>
    <property type="match status" value="1"/>
</dbReference>
<dbReference type="PANTHER" id="PTHR46814">
    <property type="entry name" value="EGALITARIAN, ISOFORM B"/>
    <property type="match status" value="1"/>
</dbReference>
<comment type="caution">
    <text evidence="3">The sequence shown here is derived from an EMBL/GenBank/DDBJ whole genome shotgun (WGS) entry which is preliminary data.</text>
</comment>
<dbReference type="OrthoDB" id="26838at2759"/>
<dbReference type="GO" id="GO:0006139">
    <property type="term" value="P:nucleobase-containing compound metabolic process"/>
    <property type="evidence" value="ECO:0007669"/>
    <property type="project" value="InterPro"/>
</dbReference>
<name>A0A8S0YLE5_ARCPL</name>
<dbReference type="GO" id="GO:0008408">
    <property type="term" value="F:3'-5' exonuclease activity"/>
    <property type="evidence" value="ECO:0007669"/>
    <property type="project" value="InterPro"/>
</dbReference>
<feature type="compositionally biased region" description="Polar residues" evidence="1">
    <location>
        <begin position="695"/>
        <end position="714"/>
    </location>
</feature>
<reference evidence="5 6" key="1">
    <citation type="submission" date="2020-04" db="EMBL/GenBank/DDBJ databases">
        <authorList>
            <person name="Wallbank WR R."/>
            <person name="Pardo Diaz C."/>
            <person name="Kozak K."/>
            <person name="Martin S."/>
            <person name="Jiggins C."/>
            <person name="Moest M."/>
            <person name="Warren A I."/>
            <person name="Byers J.R.P. K."/>
            <person name="Montejo-Kovacevich G."/>
            <person name="Yen C E."/>
        </authorList>
    </citation>
    <scope>NUCLEOTIDE SEQUENCE [LARGE SCALE GENOMIC DNA]</scope>
</reference>
<feature type="compositionally biased region" description="Basic and acidic residues" evidence="1">
    <location>
        <begin position="280"/>
        <end position="291"/>
    </location>
</feature>
<dbReference type="InterPro" id="IPR012337">
    <property type="entry name" value="RNaseH-like_sf"/>
</dbReference>
<dbReference type="SMART" id="SM00474">
    <property type="entry name" value="35EXOc"/>
    <property type="match status" value="1"/>
</dbReference>
<evidence type="ECO:0000313" key="3">
    <source>
        <dbReference type="EMBL" id="CAB3219930.1"/>
    </source>
</evidence>
<evidence type="ECO:0000313" key="5">
    <source>
        <dbReference type="Proteomes" id="UP000494106"/>
    </source>
</evidence>
<evidence type="ECO:0000259" key="2">
    <source>
        <dbReference type="SMART" id="SM00474"/>
    </source>
</evidence>
<dbReference type="SUPFAM" id="SSF53098">
    <property type="entry name" value="Ribonuclease H-like"/>
    <property type="match status" value="1"/>
</dbReference>
<feature type="region of interest" description="Disordered" evidence="1">
    <location>
        <begin position="280"/>
        <end position="310"/>
    </location>
</feature>
<dbReference type="InterPro" id="IPR036397">
    <property type="entry name" value="RNaseH_sf"/>
</dbReference>
<dbReference type="PANTHER" id="PTHR46814:SF1">
    <property type="entry name" value="EGALITARIAN, ISOFORM B"/>
    <property type="match status" value="1"/>
</dbReference>
<dbReference type="EMBL" id="CADEBD010000024">
    <property type="protein sequence ID" value="CAB3219930.1"/>
    <property type="molecule type" value="Genomic_DNA"/>
</dbReference>
<sequence length="858" mass="96839">MESMEYELARNLTLLFFVERLLDKGEPRTLHDLSCQFGAKGFTKEMRQIAGGSQSGLKKFLAQYPALFSIDGDYVDINTFQKHTSGAGASSNNDYIEEAKEYFASKMIQYGEGTEVPIKSLLGHRSQASPQVRHISGQRIKEFKEFLMKHPDSFQIIDDNVVLVSENHRRGNAHTNSEQFHNLPVANINTDTAQQLLDYVAQCIEAKGPVMVDQLFHLIVSRFPQEYWYQMFKSPADLSAFLKIFSDSFHVQANLVTLISKPKIPVMYLNAKAKAKTETPKPVVVEEKEKPASPIPPPVVSPTPSDGKMSPANRILSPTESPRGTQANIANQTLKQRINSIVIKNLAENMVRDRVNNHLNARNSEETNGTPSLRSNLMGEAWRQKVLQCTTVIANVRECAALIESIMAPKRNAKSIVSFDCEGINLGLKGVLTLCQIATMNGEVYILDIMACPGMVIEGKIKDLLESENVVKIIHDCRNDSVNLHNQFEIVLKNVFDTQAAHAVLQLQQQGVPVYKVKNLSLNALCELYNAPMNPMKEQLKNVYRRDQRYWARRPLTKDMIIYAASDVLSLVNSAIYAYMSGNIKLENQQLFEELSNEQVFMHIQPTEVKLRKRQRKINTEVGELKQKLAETTKNIVLSNREIRLLRYIELTEEEKEKLKGCHKISKKLEKLEAIGHEKDSDSEDDERENEMASLESNPSDPISSPHSTQPPSLTESMQMMDEILSDANMDKVEKINRLEAILSAVAPLSGELEDKFSQTMEQTLPLLKNKDWSNLSQILNLGEPDRKSCCCRCHNPPLEEVKCNDLNETKKLEVGSQTLSTGDIVITRIHFREEDKANERILDASPLSKRVGINNMS</sequence>
<evidence type="ECO:0000313" key="4">
    <source>
        <dbReference type="EMBL" id="CAB3256830.1"/>
    </source>
</evidence>
<keyword evidence="5" id="KW-1185">Reference proteome</keyword>
<accession>A0A8S0YLE5</accession>
<dbReference type="InterPro" id="IPR056589">
    <property type="entry name" value="WH_Egal-1"/>
</dbReference>
<dbReference type="InterPro" id="IPR002562">
    <property type="entry name" value="3'-5'_exonuclease_dom"/>
</dbReference>
<dbReference type="GO" id="GO:0003676">
    <property type="term" value="F:nucleic acid binding"/>
    <property type="evidence" value="ECO:0007669"/>
    <property type="project" value="InterPro"/>
</dbReference>